<sequence length="880" mass="95190">MSRAAQPDSGNRPGRQSNAPTSPPRDTPMLRQFFEFKEQVPDCILFFRMGDFYEMFFEDAAVASKVLSIALTSRDKNHPDPIPMCGVPYRAVDSYLAKMIEEGYKVAVCDQVEDPKLAKGLVKREITRVVSPGMFIDPNHLPPREHRYLAALYFARESLGLACLDLASGEFLATTLLPGPALADELARLEPAELVLAETQAAHPGLGDLGARGASLPRSLVAGRPPTPAQARQSLEGRLPEEEDEAIDPALIAAALAWSAVLSTQRTSPEHIERLGLYQVASHLVLDAAAQRNLELFRSIAGGGRKGSLLHAVDQTATPMGGRLLKQWLAFPLRSLEAIEARHQAVEEFVNDPLLLDSLRASLNELPDLPRLVGRASLGQATPRDLAALREALLALPGLRSMLEPLQSALVASRLEQMSGLGGLAQRLYESLAPSPPVNLAEGGVIAAEVSPELDELRQLKGAGKDWIAALQAELRVSTGITSLKVGFNKVFGYYIEVTRAHLEKVPESFIRKQTLANAERFITPELKEKEAAVLGAEEKALELEKLLFEELRAAVAAEGHRLVAAARAVAEVDVLAGLARLALSRDYTRPRMIPAGELSISAGRHPVVEQMLKEGEFVPNDVHLDDESQQVLIITGPNMAGKSTILRQVALICLLAQAGSFVPAAQAQLPLLDRVFTRVGAMDDLAGGRSTFMVEMTETSHILAQATPRSLVILDEVGRGTSTFDGLSLAWAVAEHLHDLDGVGVKTLFATHYHELTELAATHVRAKNFNVAVKQYQGSIVFLRRLAPGGVSRSYGLAVARLAGLPEPVLERARQILERLEQGSRQEPAPPSPPAVGGQLALFGGEGHPVLKKLAELDLSRLTPLQALNLLSEMQDELG</sequence>
<dbReference type="CDD" id="cd03284">
    <property type="entry name" value="ABC_MutS1"/>
    <property type="match status" value="1"/>
</dbReference>
<dbReference type="GO" id="GO:0006298">
    <property type="term" value="P:mismatch repair"/>
    <property type="evidence" value="ECO:0007669"/>
    <property type="project" value="UniProtKB-UniRule"/>
</dbReference>
<dbReference type="InterPro" id="IPR007696">
    <property type="entry name" value="DNA_mismatch_repair_MutS_core"/>
</dbReference>
<evidence type="ECO:0000313" key="14">
    <source>
        <dbReference type="Proteomes" id="UP001366166"/>
    </source>
</evidence>
<dbReference type="FunFam" id="3.40.1170.10:FF:000001">
    <property type="entry name" value="DNA mismatch repair protein MutS"/>
    <property type="match status" value="1"/>
</dbReference>
<dbReference type="SUPFAM" id="SSF52540">
    <property type="entry name" value="P-loop containing nucleoside triphosphate hydrolases"/>
    <property type="match status" value="1"/>
</dbReference>
<dbReference type="InterPro" id="IPR000432">
    <property type="entry name" value="DNA_mismatch_repair_MutS_C"/>
</dbReference>
<dbReference type="InterPro" id="IPR007695">
    <property type="entry name" value="DNA_mismatch_repair_MutS-lik_N"/>
</dbReference>
<dbReference type="PANTHER" id="PTHR11361:SF34">
    <property type="entry name" value="DNA MISMATCH REPAIR PROTEIN MSH1, MITOCHONDRIAL"/>
    <property type="match status" value="1"/>
</dbReference>
<dbReference type="PIRSF" id="PIRSF037677">
    <property type="entry name" value="DNA_mis_repair_Msh6"/>
    <property type="match status" value="1"/>
</dbReference>
<dbReference type="KEGG" id="dmp:FAK_25460"/>
<evidence type="ECO:0000256" key="2">
    <source>
        <dbReference type="ARBA" id="ARBA00021982"/>
    </source>
</evidence>
<dbReference type="SMART" id="SM00533">
    <property type="entry name" value="MUTSd"/>
    <property type="match status" value="1"/>
</dbReference>
<proteinExistence type="inferred from homology"/>
<dbReference type="SUPFAM" id="SSF48334">
    <property type="entry name" value="DNA repair protein MutS, domain III"/>
    <property type="match status" value="1"/>
</dbReference>
<protein>
    <recommendedName>
        <fullName evidence="2 9">DNA mismatch repair protein MutS</fullName>
    </recommendedName>
</protein>
<keyword evidence="6 9" id="KW-0238">DNA-binding</keyword>
<dbReference type="Gene3D" id="3.30.420.110">
    <property type="entry name" value="MutS, connector domain"/>
    <property type="match status" value="1"/>
</dbReference>
<feature type="region of interest" description="Disordered" evidence="11">
    <location>
        <begin position="1"/>
        <end position="28"/>
    </location>
</feature>
<keyword evidence="7 9" id="KW-0234">DNA repair</keyword>
<dbReference type="InterPro" id="IPR027417">
    <property type="entry name" value="P-loop_NTPase"/>
</dbReference>
<comment type="function">
    <text evidence="8 9">This protein is involved in the repair of mismatches in DNA. It is possible that it carries out the mismatch recognition step. This protein has a weak ATPase activity.</text>
</comment>
<accession>A0AAU9EFC2</accession>
<dbReference type="FunFam" id="1.10.1420.10:FF:000001">
    <property type="entry name" value="DNA mismatch repair protein MutS"/>
    <property type="match status" value="1"/>
</dbReference>
<evidence type="ECO:0000256" key="11">
    <source>
        <dbReference type="SAM" id="MobiDB-lite"/>
    </source>
</evidence>
<evidence type="ECO:0000256" key="9">
    <source>
        <dbReference type="HAMAP-Rule" id="MF_00096"/>
    </source>
</evidence>
<dbReference type="SUPFAM" id="SSF53150">
    <property type="entry name" value="DNA repair protein MutS, domain II"/>
    <property type="match status" value="1"/>
</dbReference>
<dbReference type="Gene3D" id="3.40.1170.10">
    <property type="entry name" value="DNA repair protein MutS, domain I"/>
    <property type="match status" value="1"/>
</dbReference>
<gene>
    <name evidence="9 13" type="primary">mutS</name>
    <name evidence="13" type="ORF">FAK_25460</name>
</gene>
<evidence type="ECO:0000256" key="10">
    <source>
        <dbReference type="RuleBase" id="RU003756"/>
    </source>
</evidence>
<dbReference type="GO" id="GO:0140664">
    <property type="term" value="F:ATP-dependent DNA damage sensor activity"/>
    <property type="evidence" value="ECO:0007669"/>
    <property type="project" value="InterPro"/>
</dbReference>
<dbReference type="AlphaFoldDB" id="A0AAU9EFC2"/>
<dbReference type="Pfam" id="PF05192">
    <property type="entry name" value="MutS_III"/>
    <property type="match status" value="1"/>
</dbReference>
<name>A0AAU9EFC2_9BACT</name>
<feature type="region of interest" description="Disordered" evidence="11">
    <location>
        <begin position="217"/>
        <end position="239"/>
    </location>
</feature>
<dbReference type="GO" id="GO:0003684">
    <property type="term" value="F:damaged DNA binding"/>
    <property type="evidence" value="ECO:0007669"/>
    <property type="project" value="UniProtKB-UniRule"/>
</dbReference>
<dbReference type="PROSITE" id="PS00486">
    <property type="entry name" value="DNA_MISMATCH_REPAIR_2"/>
    <property type="match status" value="1"/>
</dbReference>
<dbReference type="FunFam" id="3.40.50.300:FF:000870">
    <property type="entry name" value="MutS protein homolog 4"/>
    <property type="match status" value="1"/>
</dbReference>
<organism evidence="13 14">
    <name type="scientific">Desulfoferula mesophila</name>
    <dbReference type="NCBI Taxonomy" id="3058419"/>
    <lineage>
        <taxon>Bacteria</taxon>
        <taxon>Pseudomonadati</taxon>
        <taxon>Thermodesulfobacteriota</taxon>
        <taxon>Desulfarculia</taxon>
        <taxon>Desulfarculales</taxon>
        <taxon>Desulfarculaceae</taxon>
        <taxon>Desulfoferula</taxon>
    </lineage>
</organism>
<keyword evidence="14" id="KW-1185">Reference proteome</keyword>
<dbReference type="EMBL" id="AP028679">
    <property type="protein sequence ID" value="BEQ15480.1"/>
    <property type="molecule type" value="Genomic_DNA"/>
</dbReference>
<evidence type="ECO:0000256" key="3">
    <source>
        <dbReference type="ARBA" id="ARBA00022741"/>
    </source>
</evidence>
<dbReference type="InterPro" id="IPR005748">
    <property type="entry name" value="DNA_mismatch_repair_MutS"/>
</dbReference>
<feature type="binding site" evidence="9">
    <location>
        <begin position="637"/>
        <end position="644"/>
    </location>
    <ligand>
        <name>ATP</name>
        <dbReference type="ChEBI" id="CHEBI:30616"/>
    </ligand>
</feature>
<dbReference type="GO" id="GO:0030983">
    <property type="term" value="F:mismatched DNA binding"/>
    <property type="evidence" value="ECO:0007669"/>
    <property type="project" value="InterPro"/>
</dbReference>
<evidence type="ECO:0000256" key="4">
    <source>
        <dbReference type="ARBA" id="ARBA00022763"/>
    </source>
</evidence>
<dbReference type="InterPro" id="IPR045076">
    <property type="entry name" value="MutS"/>
</dbReference>
<dbReference type="SMART" id="SM00534">
    <property type="entry name" value="MUTSac"/>
    <property type="match status" value="1"/>
</dbReference>
<evidence type="ECO:0000256" key="7">
    <source>
        <dbReference type="ARBA" id="ARBA00023204"/>
    </source>
</evidence>
<evidence type="ECO:0000259" key="12">
    <source>
        <dbReference type="PROSITE" id="PS00486"/>
    </source>
</evidence>
<dbReference type="Pfam" id="PF05188">
    <property type="entry name" value="MutS_II"/>
    <property type="match status" value="1"/>
</dbReference>
<dbReference type="SUPFAM" id="SSF55271">
    <property type="entry name" value="DNA repair protein MutS, domain I"/>
    <property type="match status" value="1"/>
</dbReference>
<evidence type="ECO:0000313" key="13">
    <source>
        <dbReference type="EMBL" id="BEQ15480.1"/>
    </source>
</evidence>
<dbReference type="InterPro" id="IPR017261">
    <property type="entry name" value="DNA_mismatch_repair_MutS/MSH"/>
</dbReference>
<dbReference type="HAMAP" id="MF_00096">
    <property type="entry name" value="MutS"/>
    <property type="match status" value="1"/>
</dbReference>
<evidence type="ECO:0000256" key="8">
    <source>
        <dbReference type="ARBA" id="ARBA00024647"/>
    </source>
</evidence>
<dbReference type="NCBIfam" id="NF003810">
    <property type="entry name" value="PRK05399.1"/>
    <property type="match status" value="1"/>
</dbReference>
<dbReference type="InterPro" id="IPR007861">
    <property type="entry name" value="DNA_mismatch_repair_MutS_clamp"/>
</dbReference>
<dbReference type="InterPro" id="IPR036678">
    <property type="entry name" value="MutS_con_dom_sf"/>
</dbReference>
<dbReference type="InterPro" id="IPR036187">
    <property type="entry name" value="DNA_mismatch_repair_MutS_sf"/>
</dbReference>
<feature type="domain" description="DNA mismatch repair proteins mutS family" evidence="12">
    <location>
        <begin position="711"/>
        <end position="727"/>
    </location>
</feature>
<dbReference type="Gene3D" id="1.10.1420.10">
    <property type="match status" value="2"/>
</dbReference>
<dbReference type="GO" id="GO:0005524">
    <property type="term" value="F:ATP binding"/>
    <property type="evidence" value="ECO:0007669"/>
    <property type="project" value="UniProtKB-UniRule"/>
</dbReference>
<evidence type="ECO:0000256" key="1">
    <source>
        <dbReference type="ARBA" id="ARBA00006271"/>
    </source>
</evidence>
<comment type="similarity">
    <text evidence="1 9 10">Belongs to the DNA mismatch repair MutS family.</text>
</comment>
<keyword evidence="4 9" id="KW-0227">DNA damage</keyword>
<dbReference type="Pfam" id="PF00488">
    <property type="entry name" value="MutS_V"/>
    <property type="match status" value="1"/>
</dbReference>
<dbReference type="Gene3D" id="3.40.50.300">
    <property type="entry name" value="P-loop containing nucleotide triphosphate hydrolases"/>
    <property type="match status" value="1"/>
</dbReference>
<keyword evidence="3 9" id="KW-0547">Nucleotide-binding</keyword>
<dbReference type="PANTHER" id="PTHR11361">
    <property type="entry name" value="DNA MISMATCH REPAIR PROTEIN MUTS FAMILY MEMBER"/>
    <property type="match status" value="1"/>
</dbReference>
<dbReference type="Proteomes" id="UP001366166">
    <property type="component" value="Chromosome"/>
</dbReference>
<dbReference type="Pfam" id="PF01624">
    <property type="entry name" value="MutS_I"/>
    <property type="match status" value="1"/>
</dbReference>
<dbReference type="Pfam" id="PF05190">
    <property type="entry name" value="MutS_IV"/>
    <property type="match status" value="1"/>
</dbReference>
<evidence type="ECO:0000256" key="6">
    <source>
        <dbReference type="ARBA" id="ARBA00023125"/>
    </source>
</evidence>
<keyword evidence="5 9" id="KW-0067">ATP-binding</keyword>
<evidence type="ECO:0000256" key="5">
    <source>
        <dbReference type="ARBA" id="ARBA00022840"/>
    </source>
</evidence>
<dbReference type="NCBIfam" id="TIGR01070">
    <property type="entry name" value="mutS1"/>
    <property type="match status" value="1"/>
</dbReference>
<dbReference type="InterPro" id="IPR016151">
    <property type="entry name" value="DNA_mismatch_repair_MutS_N"/>
</dbReference>
<dbReference type="GO" id="GO:0005829">
    <property type="term" value="C:cytosol"/>
    <property type="evidence" value="ECO:0007669"/>
    <property type="project" value="TreeGrafter"/>
</dbReference>
<reference evidence="14" key="1">
    <citation type="journal article" date="2023" name="Arch. Microbiol.">
        <title>Desulfoferula mesophilus gen. nov. sp. nov., a mesophilic sulfate-reducing bacterium isolated from a brackish lake sediment.</title>
        <authorList>
            <person name="Watanabe T."/>
            <person name="Yabe T."/>
            <person name="Tsuji J.M."/>
            <person name="Fukui M."/>
        </authorList>
    </citation>
    <scope>NUCLEOTIDE SEQUENCE [LARGE SCALE GENOMIC DNA]</scope>
    <source>
        <strain evidence="14">12FAK</strain>
    </source>
</reference>
<dbReference type="InterPro" id="IPR007860">
    <property type="entry name" value="DNA_mmatch_repair_MutS_con_dom"/>
</dbReference>